<evidence type="ECO:0000256" key="1">
    <source>
        <dbReference type="ARBA" id="ARBA00011045"/>
    </source>
</evidence>
<name>A0A0C3KDH8_9AGAM</name>
<evidence type="ECO:0000313" key="5">
    <source>
        <dbReference type="Proteomes" id="UP000054248"/>
    </source>
</evidence>
<evidence type="ECO:0000313" key="4">
    <source>
        <dbReference type="EMBL" id="KIO19493.1"/>
    </source>
</evidence>
<dbReference type="InterPro" id="IPR011989">
    <property type="entry name" value="ARM-like"/>
</dbReference>
<keyword evidence="2" id="KW-0677">Repeat</keyword>
<protein>
    <recommendedName>
        <fullName evidence="3">Nucleotide exchange factor Fes1 domain-containing protein</fullName>
    </recommendedName>
</protein>
<dbReference type="OrthoDB" id="10250458at2759"/>
<dbReference type="PANTHER" id="PTHR19316">
    <property type="entry name" value="PROTEIN FOLDING REGULATOR"/>
    <property type="match status" value="1"/>
</dbReference>
<dbReference type="SUPFAM" id="SSF48371">
    <property type="entry name" value="ARM repeat"/>
    <property type="match status" value="1"/>
</dbReference>
<dbReference type="InterPro" id="IPR050693">
    <property type="entry name" value="Hsp70_NEF-Inhibitors"/>
</dbReference>
<sequence>MASMAKMRDLLAWSTEHQPAPDDPNYVPPRPLEELDPGLIDMILGKPDAVRMRDAMAIAADESKSEDDRVTALDDMELLIESLDNANDLEVLKLWEPILNLATSTIPAISAQALWVVGTAVQNNPKSQAAFLKHEPFPTIINALSSEKSTNEIRAKALYVLSGALRHNREAVVKFTEAKGWKALKAALEDPHITVRRKAAFLLNALLLPDSTLSSPDSTTSPLQTSDLTRSAIDTHNILSSLTSSIVNPKPFGRNTTTTAEPDADYEEKAVRGVVTYLEGMKGSQTDVGEGVKKDLRVLLGMKETERGKEWGLEEEEWDVLQRHAE</sequence>
<accession>A0A0C3KDH8</accession>
<evidence type="ECO:0000259" key="3">
    <source>
        <dbReference type="Pfam" id="PF08609"/>
    </source>
</evidence>
<proteinExistence type="inferred from homology"/>
<dbReference type="PANTHER" id="PTHR19316:SF18">
    <property type="entry name" value="HSP70-BINDING PROTEIN 1"/>
    <property type="match status" value="1"/>
</dbReference>
<dbReference type="Pfam" id="PF08609">
    <property type="entry name" value="Fes1"/>
    <property type="match status" value="1"/>
</dbReference>
<gene>
    <name evidence="4" type="ORF">M407DRAFT_246155</name>
</gene>
<dbReference type="AlphaFoldDB" id="A0A0C3KDH8"/>
<feature type="domain" description="Nucleotide exchange factor Fes1" evidence="3">
    <location>
        <begin position="7"/>
        <end position="89"/>
    </location>
</feature>
<dbReference type="InterPro" id="IPR013918">
    <property type="entry name" value="Nucleotide_exch_fac_Fes1"/>
</dbReference>
<dbReference type="Proteomes" id="UP000054248">
    <property type="component" value="Unassembled WGS sequence"/>
</dbReference>
<dbReference type="GO" id="GO:0000774">
    <property type="term" value="F:adenyl-nucleotide exchange factor activity"/>
    <property type="evidence" value="ECO:0007669"/>
    <property type="project" value="TreeGrafter"/>
</dbReference>
<reference evidence="4 5" key="1">
    <citation type="submission" date="2014-04" db="EMBL/GenBank/DDBJ databases">
        <authorList>
            <consortium name="DOE Joint Genome Institute"/>
            <person name="Kuo A."/>
            <person name="Girlanda M."/>
            <person name="Perotto S."/>
            <person name="Kohler A."/>
            <person name="Nagy L.G."/>
            <person name="Floudas D."/>
            <person name="Copeland A."/>
            <person name="Barry K.W."/>
            <person name="Cichocki N."/>
            <person name="Veneault-Fourrey C."/>
            <person name="LaButti K."/>
            <person name="Lindquist E.A."/>
            <person name="Lipzen A."/>
            <person name="Lundell T."/>
            <person name="Morin E."/>
            <person name="Murat C."/>
            <person name="Sun H."/>
            <person name="Tunlid A."/>
            <person name="Henrissat B."/>
            <person name="Grigoriev I.V."/>
            <person name="Hibbett D.S."/>
            <person name="Martin F."/>
            <person name="Nordberg H.P."/>
            <person name="Cantor M.N."/>
            <person name="Hua S.X."/>
        </authorList>
    </citation>
    <scope>NUCLEOTIDE SEQUENCE [LARGE SCALE GENOMIC DNA]</scope>
    <source>
        <strain evidence="4 5">MUT 4182</strain>
    </source>
</reference>
<dbReference type="InterPro" id="IPR016024">
    <property type="entry name" value="ARM-type_fold"/>
</dbReference>
<dbReference type="EMBL" id="KN823218">
    <property type="protein sequence ID" value="KIO19493.1"/>
    <property type="molecule type" value="Genomic_DNA"/>
</dbReference>
<evidence type="ECO:0000256" key="2">
    <source>
        <dbReference type="ARBA" id="ARBA00022737"/>
    </source>
</evidence>
<dbReference type="STRING" id="1051891.A0A0C3KDH8"/>
<dbReference type="HOGENOM" id="CLU_046722_0_0_1"/>
<dbReference type="Gene3D" id="1.25.10.10">
    <property type="entry name" value="Leucine-rich Repeat Variant"/>
    <property type="match status" value="1"/>
</dbReference>
<reference evidence="5" key="2">
    <citation type="submission" date="2015-01" db="EMBL/GenBank/DDBJ databases">
        <title>Evolutionary Origins and Diversification of the Mycorrhizal Mutualists.</title>
        <authorList>
            <consortium name="DOE Joint Genome Institute"/>
            <consortium name="Mycorrhizal Genomics Consortium"/>
            <person name="Kohler A."/>
            <person name="Kuo A."/>
            <person name="Nagy L.G."/>
            <person name="Floudas D."/>
            <person name="Copeland A."/>
            <person name="Barry K.W."/>
            <person name="Cichocki N."/>
            <person name="Veneault-Fourrey C."/>
            <person name="LaButti K."/>
            <person name="Lindquist E.A."/>
            <person name="Lipzen A."/>
            <person name="Lundell T."/>
            <person name="Morin E."/>
            <person name="Murat C."/>
            <person name="Riley R."/>
            <person name="Ohm R."/>
            <person name="Sun H."/>
            <person name="Tunlid A."/>
            <person name="Henrissat B."/>
            <person name="Grigoriev I.V."/>
            <person name="Hibbett D.S."/>
            <person name="Martin F."/>
        </authorList>
    </citation>
    <scope>NUCLEOTIDE SEQUENCE [LARGE SCALE GENOMIC DNA]</scope>
    <source>
        <strain evidence="5">MUT 4182</strain>
    </source>
</reference>
<keyword evidence="5" id="KW-1185">Reference proteome</keyword>
<organism evidence="4 5">
    <name type="scientific">Tulasnella calospora MUT 4182</name>
    <dbReference type="NCBI Taxonomy" id="1051891"/>
    <lineage>
        <taxon>Eukaryota</taxon>
        <taxon>Fungi</taxon>
        <taxon>Dikarya</taxon>
        <taxon>Basidiomycota</taxon>
        <taxon>Agaricomycotina</taxon>
        <taxon>Agaricomycetes</taxon>
        <taxon>Cantharellales</taxon>
        <taxon>Tulasnellaceae</taxon>
        <taxon>Tulasnella</taxon>
    </lineage>
</organism>
<comment type="similarity">
    <text evidence="1">Belongs to the FES1 family.</text>
</comment>
<dbReference type="GO" id="GO:0005783">
    <property type="term" value="C:endoplasmic reticulum"/>
    <property type="evidence" value="ECO:0007669"/>
    <property type="project" value="TreeGrafter"/>
</dbReference>